<gene>
    <name evidence="1" type="ORF">BDD18_3654</name>
</gene>
<protein>
    <submittedName>
        <fullName evidence="1">Nitrous oxide reductase accessory protein NosL</fullName>
    </submittedName>
</protein>
<dbReference type="Gene3D" id="3.30.70.2050">
    <property type="match status" value="1"/>
</dbReference>
<sequence>MLSQPSRPPAASSPQPTRRMAVAALLLGTAATAAWQWRSGWGQQGAETTTPPTVGDDVCVVAPPTPYDAASGKPLAAARDVPADARCPVCGMYPARSRAWAGQVIFADGDAFFFDSPLSLMMYLGNVGHYTRGRTASAIVARYVTDMDRGAWVDAQQAVYVAGSSALGPMRAGNLPAFADHATAQHFVQARGGRILGFDAIDAPLLTSLAPQRRSGNGQHAH</sequence>
<dbReference type="SUPFAM" id="SSF160387">
    <property type="entry name" value="NosL/MerB-like"/>
    <property type="match status" value="1"/>
</dbReference>
<dbReference type="InterPro" id="IPR008719">
    <property type="entry name" value="N2O_reductase_NosL"/>
</dbReference>
<name>A0A543L2X7_9BURK</name>
<organism evidence="1 2">
    <name type="scientific">Acidovorax temperans</name>
    <dbReference type="NCBI Taxonomy" id="80878"/>
    <lineage>
        <taxon>Bacteria</taxon>
        <taxon>Pseudomonadati</taxon>
        <taxon>Pseudomonadota</taxon>
        <taxon>Betaproteobacteria</taxon>
        <taxon>Burkholderiales</taxon>
        <taxon>Comamonadaceae</taxon>
        <taxon>Acidovorax</taxon>
    </lineage>
</organism>
<reference evidence="1 2" key="1">
    <citation type="submission" date="2019-06" db="EMBL/GenBank/DDBJ databases">
        <title>Genomic Encyclopedia of Archaeal and Bacterial Type Strains, Phase II (KMG-II): from individual species to whole genera.</title>
        <authorList>
            <person name="Goeker M."/>
        </authorList>
    </citation>
    <scope>NUCLEOTIDE SEQUENCE [LARGE SCALE GENOMIC DNA]</scope>
    <source>
        <strain evidence="1 2">DSM 7270</strain>
    </source>
</reference>
<proteinExistence type="predicted"/>
<dbReference type="EMBL" id="VFPV01000003">
    <property type="protein sequence ID" value="TQN01685.1"/>
    <property type="molecule type" value="Genomic_DNA"/>
</dbReference>
<dbReference type="Proteomes" id="UP000316993">
    <property type="component" value="Unassembled WGS sequence"/>
</dbReference>
<evidence type="ECO:0000313" key="1">
    <source>
        <dbReference type="EMBL" id="TQN01685.1"/>
    </source>
</evidence>
<dbReference type="PANTHER" id="PTHR41247:SF1">
    <property type="entry name" value="HTH-TYPE TRANSCRIPTIONAL REPRESSOR YCNK"/>
    <property type="match status" value="1"/>
</dbReference>
<evidence type="ECO:0000313" key="2">
    <source>
        <dbReference type="Proteomes" id="UP000316993"/>
    </source>
</evidence>
<dbReference type="RefSeq" id="WP_244939138.1">
    <property type="nucleotide sequence ID" value="NZ_VFPV01000003.1"/>
</dbReference>
<comment type="caution">
    <text evidence="1">The sequence shown here is derived from an EMBL/GenBank/DDBJ whole genome shotgun (WGS) entry which is preliminary data.</text>
</comment>
<dbReference type="PANTHER" id="PTHR41247">
    <property type="entry name" value="HTH-TYPE TRANSCRIPTIONAL REPRESSOR YCNK"/>
    <property type="match status" value="1"/>
</dbReference>
<accession>A0A543L2X7</accession>
<dbReference type="Pfam" id="PF05573">
    <property type="entry name" value="NosL"/>
    <property type="match status" value="1"/>
</dbReference>
<dbReference type="AlphaFoldDB" id="A0A543L2X7"/>